<sequence>MDMQKILYIVIPCYNEEAVIRETEKRLSIKLKQMESRGLVSDKSRIVFVDDGSVDQTWPLIEEMYRKNKYVMGIKSSKNRGHQNALLEGLMTVKNDCDMAVSMDADLQDDIEVLDTFIEKHYAGCDIVYGVRNSRKTDTPFKRITAEGFYKGMALLGVHIVYNHADYRLMSRRALDELEGFKEVNLFLRGIVPMIGFKTDIVAYERNARFAGKSKYPLKKMLSFALDGVTSLSIRPIRFISFLGVLLFMISILLLVYFFVGYCIGKTIQGWATLVISIWGLSGIQLFAIGIIGEYIGKIYMETKERPRYIVEKYLKK</sequence>
<dbReference type="Gene3D" id="3.90.550.10">
    <property type="entry name" value="Spore Coat Polysaccharide Biosynthesis Protein SpsA, Chain A"/>
    <property type="match status" value="1"/>
</dbReference>
<gene>
    <name evidence="9" type="ORF">C823_04431</name>
</gene>
<dbReference type="InterPro" id="IPR001173">
    <property type="entry name" value="Glyco_trans_2-like"/>
</dbReference>
<dbReference type="Pfam" id="PF00535">
    <property type="entry name" value="Glycos_transf_2"/>
    <property type="match status" value="1"/>
</dbReference>
<keyword evidence="6 7" id="KW-0472">Membrane</keyword>
<keyword evidence="4 7" id="KW-0812">Transmembrane</keyword>
<evidence type="ECO:0000259" key="8">
    <source>
        <dbReference type="Pfam" id="PF00535"/>
    </source>
</evidence>
<evidence type="ECO:0000256" key="7">
    <source>
        <dbReference type="SAM" id="Phobius"/>
    </source>
</evidence>
<dbReference type="PANTHER" id="PTHR48090">
    <property type="entry name" value="UNDECAPRENYL-PHOSPHATE 4-DEOXY-4-FORMAMIDO-L-ARABINOSE TRANSFERASE-RELATED"/>
    <property type="match status" value="1"/>
</dbReference>
<comment type="caution">
    <text evidence="9">The sequence shown here is derived from an EMBL/GenBank/DDBJ whole genome shotgun (WGS) entry which is preliminary data.</text>
</comment>
<dbReference type="HOGENOM" id="CLU_033536_0_1_9"/>
<evidence type="ECO:0000256" key="3">
    <source>
        <dbReference type="ARBA" id="ARBA00022679"/>
    </source>
</evidence>
<proteinExistence type="predicted"/>
<dbReference type="PANTHER" id="PTHR48090:SF1">
    <property type="entry name" value="PROPHAGE BACTOPRENOL GLUCOSYL TRANSFERASE HOMOLOG"/>
    <property type="match status" value="1"/>
</dbReference>
<evidence type="ECO:0000256" key="5">
    <source>
        <dbReference type="ARBA" id="ARBA00022989"/>
    </source>
</evidence>
<dbReference type="STRING" id="1235802.C823_04431"/>
<name>N2AB78_9FIRM</name>
<dbReference type="PATRIC" id="fig|1235802.3.peg.4712"/>
<keyword evidence="3" id="KW-0808">Transferase</keyword>
<dbReference type="CDD" id="cd04187">
    <property type="entry name" value="DPM1_like_bac"/>
    <property type="match status" value="1"/>
</dbReference>
<dbReference type="SUPFAM" id="SSF53448">
    <property type="entry name" value="Nucleotide-diphospho-sugar transferases"/>
    <property type="match status" value="1"/>
</dbReference>
<reference evidence="9 10" key="1">
    <citation type="journal article" date="2014" name="Genome Announc.">
        <title>Draft genome sequences of the altered schaedler flora, a defined bacterial community from gnotobiotic mice.</title>
        <authorList>
            <person name="Wannemuehler M.J."/>
            <person name="Overstreet A.M."/>
            <person name="Ward D.V."/>
            <person name="Phillips G.J."/>
        </authorList>
    </citation>
    <scope>NUCLEOTIDE SEQUENCE [LARGE SCALE GENOMIC DNA]</scope>
    <source>
        <strain evidence="9 10">ASF492</strain>
    </source>
</reference>
<keyword evidence="5 7" id="KW-1133">Transmembrane helix</keyword>
<dbReference type="InterPro" id="IPR050256">
    <property type="entry name" value="Glycosyltransferase_2"/>
</dbReference>
<evidence type="ECO:0000256" key="1">
    <source>
        <dbReference type="ARBA" id="ARBA00004141"/>
    </source>
</evidence>
<evidence type="ECO:0000313" key="9">
    <source>
        <dbReference type="EMBL" id="EMZ21614.1"/>
    </source>
</evidence>
<feature type="transmembrane region" description="Helical" evidence="7">
    <location>
        <begin position="271"/>
        <end position="296"/>
    </location>
</feature>
<feature type="transmembrane region" description="Helical" evidence="7">
    <location>
        <begin position="239"/>
        <end position="259"/>
    </location>
</feature>
<evidence type="ECO:0000313" key="10">
    <source>
        <dbReference type="Proteomes" id="UP000012589"/>
    </source>
</evidence>
<organism evidence="9 10">
    <name type="scientific">Eubacterium plexicaudatum ASF492</name>
    <dbReference type="NCBI Taxonomy" id="1235802"/>
    <lineage>
        <taxon>Bacteria</taxon>
        <taxon>Bacillati</taxon>
        <taxon>Bacillota</taxon>
        <taxon>Clostridia</taxon>
        <taxon>Eubacteriales</taxon>
        <taxon>Eubacteriaceae</taxon>
        <taxon>Eubacterium</taxon>
    </lineage>
</organism>
<dbReference type="EMBL" id="AQFT01000129">
    <property type="protein sequence ID" value="EMZ21614.1"/>
    <property type="molecule type" value="Genomic_DNA"/>
</dbReference>
<evidence type="ECO:0000256" key="4">
    <source>
        <dbReference type="ARBA" id="ARBA00022692"/>
    </source>
</evidence>
<dbReference type="GO" id="GO:0016757">
    <property type="term" value="F:glycosyltransferase activity"/>
    <property type="evidence" value="ECO:0007669"/>
    <property type="project" value="UniProtKB-KW"/>
</dbReference>
<dbReference type="AlphaFoldDB" id="N2AB78"/>
<feature type="domain" description="Glycosyltransferase 2-like" evidence="8">
    <location>
        <begin position="9"/>
        <end position="178"/>
    </location>
</feature>
<dbReference type="InterPro" id="IPR029044">
    <property type="entry name" value="Nucleotide-diphossugar_trans"/>
</dbReference>
<evidence type="ECO:0000256" key="2">
    <source>
        <dbReference type="ARBA" id="ARBA00022676"/>
    </source>
</evidence>
<dbReference type="Proteomes" id="UP000012589">
    <property type="component" value="Unassembled WGS sequence"/>
</dbReference>
<dbReference type="GO" id="GO:0005886">
    <property type="term" value="C:plasma membrane"/>
    <property type="evidence" value="ECO:0007669"/>
    <property type="project" value="TreeGrafter"/>
</dbReference>
<protein>
    <recommendedName>
        <fullName evidence="8">Glycosyltransferase 2-like domain-containing protein</fullName>
    </recommendedName>
</protein>
<keyword evidence="10" id="KW-1185">Reference proteome</keyword>
<keyword evidence="2" id="KW-0328">Glycosyltransferase</keyword>
<comment type="subcellular location">
    <subcellularLocation>
        <location evidence="1">Membrane</location>
        <topology evidence="1">Multi-pass membrane protein</topology>
    </subcellularLocation>
</comment>
<evidence type="ECO:0000256" key="6">
    <source>
        <dbReference type="ARBA" id="ARBA00023136"/>
    </source>
</evidence>
<dbReference type="eggNOG" id="COG0463">
    <property type="taxonomic scope" value="Bacteria"/>
</dbReference>
<accession>N2AB78</accession>